<name>A0A2U8SZI5_9CAEN</name>
<accession>A0A2U8SZI5</accession>
<reference evidence="2" key="1">
    <citation type="submission" date="2017-10" db="EMBL/GenBank/DDBJ databases">
        <authorList>
            <person name="Banno H."/>
            <person name="Chua N.-H."/>
        </authorList>
    </citation>
    <scope>NUCLEOTIDE SEQUENCE</scope>
</reference>
<reference evidence="2" key="2">
    <citation type="submission" date="2018-05" db="EMBL/GenBank/DDBJ databases">
        <title>Putative role in embryo defenses and binding characteristics of a lectin in Pomacea scalaris (d'Orbigny, 1832).</title>
        <authorList>
            <person name="Ituarte S."/>
            <person name="Brola T."/>
            <person name="Fernandez P."/>
            <person name="Mu H."/>
            <person name="Qiu J."/>
            <person name="Heras H."/>
            <person name="Dreon M."/>
        </authorList>
    </citation>
    <scope>NUCLEOTIDE SEQUENCE</scope>
</reference>
<organism evidence="2">
    <name type="scientific">Pomacea scalaris</name>
    <dbReference type="NCBI Taxonomy" id="527798"/>
    <lineage>
        <taxon>Eukaryota</taxon>
        <taxon>Metazoa</taxon>
        <taxon>Spiralia</taxon>
        <taxon>Lophotrochozoa</taxon>
        <taxon>Mollusca</taxon>
        <taxon>Gastropoda</taxon>
        <taxon>Caenogastropoda</taxon>
        <taxon>Architaenioglossa</taxon>
        <taxon>Ampullarioidea</taxon>
        <taxon>Ampullariidae</taxon>
        <taxon>Pomacea</taxon>
    </lineage>
</organism>
<feature type="signal peptide" evidence="1">
    <location>
        <begin position="1"/>
        <end position="20"/>
    </location>
</feature>
<feature type="chain" id="PRO_5016027763" evidence="1">
    <location>
        <begin position="21"/>
        <end position="201"/>
    </location>
</feature>
<evidence type="ECO:0000313" key="2">
    <source>
        <dbReference type="EMBL" id="AWM63114.1"/>
    </source>
</evidence>
<dbReference type="AlphaFoldDB" id="A0A2U8SZI5"/>
<keyword evidence="1" id="KW-0732">Signal</keyword>
<dbReference type="EMBL" id="MG243358">
    <property type="protein sequence ID" value="AWM63114.1"/>
    <property type="molecule type" value="mRNA"/>
</dbReference>
<proteinExistence type="evidence at transcript level"/>
<evidence type="ECO:0000256" key="1">
    <source>
        <dbReference type="SAM" id="SignalP"/>
    </source>
</evidence>
<protein>
    <submittedName>
        <fullName evidence="2">Major perivitellin subunit 1</fullName>
    </submittedName>
</protein>
<sequence length="201" mass="22782">MFVATSLLLALATLVANVASKDEYLIMEINPPKKVSEHEILNMLSPLEIKHKFRVTGTTKLWIVIKLDPLGYMKLDDITVPGKVSVTPAEDMVDTMEKFGVIWPRVLLTDVNITLFQSHSYLTDVTKDQLTAMMVGYGEHMIETLKSHPYQFYRATGATPHKHFFFVSSAREEVEVIGREGVDIWGGPGEYHIKPEYLTRI</sequence>